<proteinExistence type="predicted"/>
<dbReference type="RefSeq" id="WP_184724422.1">
    <property type="nucleotide sequence ID" value="NZ_JACHJP010000013.1"/>
</dbReference>
<dbReference type="InterPro" id="IPR054695">
    <property type="entry name" value="Pierisin-like_dom"/>
</dbReference>
<dbReference type="SUPFAM" id="SSF56399">
    <property type="entry name" value="ADP-ribosylation"/>
    <property type="match status" value="1"/>
</dbReference>
<reference evidence="2 3" key="1">
    <citation type="submission" date="2020-08" db="EMBL/GenBank/DDBJ databases">
        <title>Genomic Encyclopedia of Type Strains, Phase III (KMG-III): the genomes of soil and plant-associated and newly described type strains.</title>
        <authorList>
            <person name="Whitman W."/>
        </authorList>
    </citation>
    <scope>NUCLEOTIDE SEQUENCE [LARGE SCALE GENOMIC DNA]</scope>
    <source>
        <strain evidence="2 3">CECT 8840</strain>
    </source>
</reference>
<evidence type="ECO:0000313" key="2">
    <source>
        <dbReference type="EMBL" id="MBB4920368.1"/>
    </source>
</evidence>
<feature type="domain" description="Pierisin-like" evidence="1">
    <location>
        <begin position="225"/>
        <end position="345"/>
    </location>
</feature>
<evidence type="ECO:0000259" key="1">
    <source>
        <dbReference type="Pfam" id="PF22596"/>
    </source>
</evidence>
<organism evidence="2 3">
    <name type="scientific">Streptosporangium saharense</name>
    <dbReference type="NCBI Taxonomy" id="1706840"/>
    <lineage>
        <taxon>Bacteria</taxon>
        <taxon>Bacillati</taxon>
        <taxon>Actinomycetota</taxon>
        <taxon>Actinomycetes</taxon>
        <taxon>Streptosporangiales</taxon>
        <taxon>Streptosporangiaceae</taxon>
        <taxon>Streptosporangium</taxon>
    </lineage>
</organism>
<keyword evidence="3" id="KW-1185">Reference proteome</keyword>
<name>A0A7W7VS44_9ACTN</name>
<gene>
    <name evidence="2" type="ORF">FHS44_007517</name>
</gene>
<dbReference type="Pfam" id="PF22596">
    <property type="entry name" value="Scabin-like"/>
    <property type="match status" value="1"/>
</dbReference>
<dbReference type="AlphaFoldDB" id="A0A7W7VS44"/>
<accession>A0A7W7VS44</accession>
<protein>
    <recommendedName>
        <fullName evidence="1">Pierisin-like domain-containing protein</fullName>
    </recommendedName>
</protein>
<evidence type="ECO:0000313" key="3">
    <source>
        <dbReference type="Proteomes" id="UP000552644"/>
    </source>
</evidence>
<sequence length="349" mass="38422">MSLQLPQALAAPLSWTGVAAWPYEMDEDLLRAEGARYTVVAARLRGSVRDTDAHASQVWRHNTGDSVDAYRSWMAENAPGDRANRLADAAELVGLALLTAAVAALMWKLGVIAQLVALVVAAARTVASPGAVVAAVARTRRALRALLDDVVHFLARGVVEPMKRAVALLRTGAGRLRGRPADWDPLRAAANRDVNVSAIRPRPGFRGSPFRNSTRPVWRRDGEPVYRSDTRHPDEIFSEGFRPKNPHNTDLNGYVAHLDEKARNSAFVSTSYSDRIHLQWHEYGRQGWVYDIRTPGATGLRLPNSSYDEVVFPGGISPEYVMRARPYRVGRKGEVTVGEWLENPHASPG</sequence>
<dbReference type="Gene3D" id="3.90.210.10">
    <property type="entry name" value="Heat-Labile Enterotoxin, subunit A"/>
    <property type="match status" value="1"/>
</dbReference>
<comment type="caution">
    <text evidence="2">The sequence shown here is derived from an EMBL/GenBank/DDBJ whole genome shotgun (WGS) entry which is preliminary data.</text>
</comment>
<dbReference type="EMBL" id="JACHJP010000013">
    <property type="protein sequence ID" value="MBB4920368.1"/>
    <property type="molecule type" value="Genomic_DNA"/>
</dbReference>
<dbReference type="Proteomes" id="UP000552644">
    <property type="component" value="Unassembled WGS sequence"/>
</dbReference>